<dbReference type="Gene3D" id="3.30.1150.10">
    <property type="match status" value="1"/>
</dbReference>
<dbReference type="Proteomes" id="UP001211872">
    <property type="component" value="Chromosome"/>
</dbReference>
<evidence type="ECO:0000313" key="3">
    <source>
        <dbReference type="EMBL" id="WBO86178.1"/>
    </source>
</evidence>
<keyword evidence="4" id="KW-1185">Reference proteome</keyword>
<accession>A0ABY7PTN2</accession>
<evidence type="ECO:0000259" key="2">
    <source>
        <dbReference type="PROSITE" id="PS52015"/>
    </source>
</evidence>
<sequence length="157" mass="17587">MKLPTVFWVFVILLLTAAGQAHAQATYNRWEARPVAMPQTKFTKAQQDSIRRTGYWQKNPSLKRGIGPRIRNRQLLPEDQPYFDFVGRSVRYPAAALRAQTEGEVWMQLAVDATGRVVKVTLLTTTIAPGAGGEAEIVQQTREILQHLRFEPAAAAT</sequence>
<gene>
    <name evidence="3" type="ORF">O9Z63_07940</name>
</gene>
<dbReference type="EMBL" id="CP115396">
    <property type="protein sequence ID" value="WBO86178.1"/>
    <property type="molecule type" value="Genomic_DNA"/>
</dbReference>
<reference evidence="3 4" key="1">
    <citation type="journal article" date="2011" name="Int. J. Syst. Evol. Microbiol.">
        <title>Hymenobacter yonginensis sp. nov., isolated from a mesotrophic artificial lake.</title>
        <authorList>
            <person name="Joung Y."/>
            <person name="Cho S.H."/>
            <person name="Kim H."/>
            <person name="Kim S.B."/>
            <person name="Joh K."/>
        </authorList>
    </citation>
    <scope>NUCLEOTIDE SEQUENCE [LARGE SCALE GENOMIC DNA]</scope>
    <source>
        <strain evidence="3 4">KCTC 22745</strain>
    </source>
</reference>
<dbReference type="RefSeq" id="WP_270128760.1">
    <property type="nucleotide sequence ID" value="NZ_CP115396.1"/>
</dbReference>
<organism evidence="3 4">
    <name type="scientific">Hymenobacter yonginensis</name>
    <dbReference type="NCBI Taxonomy" id="748197"/>
    <lineage>
        <taxon>Bacteria</taxon>
        <taxon>Pseudomonadati</taxon>
        <taxon>Bacteroidota</taxon>
        <taxon>Cytophagia</taxon>
        <taxon>Cytophagales</taxon>
        <taxon>Hymenobacteraceae</taxon>
        <taxon>Hymenobacter</taxon>
    </lineage>
</organism>
<name>A0ABY7PTN2_9BACT</name>
<proteinExistence type="predicted"/>
<evidence type="ECO:0000256" key="1">
    <source>
        <dbReference type="SAM" id="SignalP"/>
    </source>
</evidence>
<feature type="chain" id="PRO_5046880592" description="TonB C-terminal domain-containing protein" evidence="1">
    <location>
        <begin position="24"/>
        <end position="157"/>
    </location>
</feature>
<feature type="signal peptide" evidence="1">
    <location>
        <begin position="1"/>
        <end position="23"/>
    </location>
</feature>
<protein>
    <recommendedName>
        <fullName evidence="2">TonB C-terminal domain-containing protein</fullName>
    </recommendedName>
</protein>
<feature type="domain" description="TonB C-terminal" evidence="2">
    <location>
        <begin position="77"/>
        <end position="157"/>
    </location>
</feature>
<dbReference type="SUPFAM" id="SSF74653">
    <property type="entry name" value="TolA/TonB C-terminal domain"/>
    <property type="match status" value="1"/>
</dbReference>
<dbReference type="InterPro" id="IPR037682">
    <property type="entry name" value="TonB_C"/>
</dbReference>
<dbReference type="PROSITE" id="PS52015">
    <property type="entry name" value="TONB_CTD"/>
    <property type="match status" value="1"/>
</dbReference>
<evidence type="ECO:0000313" key="4">
    <source>
        <dbReference type="Proteomes" id="UP001211872"/>
    </source>
</evidence>
<keyword evidence="1" id="KW-0732">Signal</keyword>